<evidence type="ECO:0000313" key="2">
    <source>
        <dbReference type="EMBL" id="GFD37208.1"/>
    </source>
</evidence>
<sequence>GSPFFWQWEHLPLAVGNYTASGNSLLTVGMPCAFYSQHKMYRDLKQYFWWNGMKQDVATFVSKCMTCQQVKIEHQRASGLLQPLEIPMWKWDEISQS</sequence>
<dbReference type="Gene3D" id="1.10.340.70">
    <property type="match status" value="1"/>
</dbReference>
<dbReference type="PANTHER" id="PTHR47266">
    <property type="entry name" value="ENDONUCLEASE-RELATED"/>
    <property type="match status" value="1"/>
</dbReference>
<name>A0A699VUM8_TANCI</name>
<dbReference type="InterPro" id="IPR052160">
    <property type="entry name" value="Gypsy_RT_Integrase-like"/>
</dbReference>
<feature type="domain" description="Integrase zinc-binding" evidence="1">
    <location>
        <begin position="36"/>
        <end position="71"/>
    </location>
</feature>
<organism evidence="2">
    <name type="scientific">Tanacetum cinerariifolium</name>
    <name type="common">Dalmatian daisy</name>
    <name type="synonym">Chrysanthemum cinerariifolium</name>
    <dbReference type="NCBI Taxonomy" id="118510"/>
    <lineage>
        <taxon>Eukaryota</taxon>
        <taxon>Viridiplantae</taxon>
        <taxon>Streptophyta</taxon>
        <taxon>Embryophyta</taxon>
        <taxon>Tracheophyta</taxon>
        <taxon>Spermatophyta</taxon>
        <taxon>Magnoliopsida</taxon>
        <taxon>eudicotyledons</taxon>
        <taxon>Gunneridae</taxon>
        <taxon>Pentapetalae</taxon>
        <taxon>asterids</taxon>
        <taxon>campanulids</taxon>
        <taxon>Asterales</taxon>
        <taxon>Asteraceae</taxon>
        <taxon>Asteroideae</taxon>
        <taxon>Anthemideae</taxon>
        <taxon>Anthemidinae</taxon>
        <taxon>Tanacetum</taxon>
    </lineage>
</organism>
<dbReference type="AlphaFoldDB" id="A0A699VUM8"/>
<dbReference type="Pfam" id="PF17921">
    <property type="entry name" value="Integrase_H2C2"/>
    <property type="match status" value="1"/>
</dbReference>
<dbReference type="InterPro" id="IPR041588">
    <property type="entry name" value="Integrase_H2C2"/>
</dbReference>
<proteinExistence type="predicted"/>
<keyword evidence="2" id="KW-0548">Nucleotidyltransferase</keyword>
<gene>
    <name evidence="2" type="ORF">Tci_909177</name>
</gene>
<comment type="caution">
    <text evidence="2">The sequence shown here is derived from an EMBL/GenBank/DDBJ whole genome shotgun (WGS) entry which is preliminary data.</text>
</comment>
<dbReference type="EMBL" id="BKCJ011482519">
    <property type="protein sequence ID" value="GFD37208.1"/>
    <property type="molecule type" value="Genomic_DNA"/>
</dbReference>
<reference evidence="2" key="1">
    <citation type="journal article" date="2019" name="Sci. Rep.">
        <title>Draft genome of Tanacetum cinerariifolium, the natural source of mosquito coil.</title>
        <authorList>
            <person name="Yamashiro T."/>
            <person name="Shiraishi A."/>
            <person name="Satake H."/>
            <person name="Nakayama K."/>
        </authorList>
    </citation>
    <scope>NUCLEOTIDE SEQUENCE</scope>
</reference>
<protein>
    <submittedName>
        <fullName evidence="2">Putative reverse transcriptase domain-containing protein</fullName>
    </submittedName>
</protein>
<feature type="non-terminal residue" evidence="2">
    <location>
        <position position="1"/>
    </location>
</feature>
<keyword evidence="2" id="KW-0808">Transferase</keyword>
<dbReference type="GO" id="GO:0003964">
    <property type="term" value="F:RNA-directed DNA polymerase activity"/>
    <property type="evidence" value="ECO:0007669"/>
    <property type="project" value="UniProtKB-KW"/>
</dbReference>
<accession>A0A699VUM8</accession>
<evidence type="ECO:0000259" key="1">
    <source>
        <dbReference type="Pfam" id="PF17921"/>
    </source>
</evidence>
<keyword evidence="2" id="KW-0695">RNA-directed DNA polymerase</keyword>